<organism evidence="3 4">
    <name type="scientific">Paenibacillus hemerocallicola</name>
    <dbReference type="NCBI Taxonomy" id="1172614"/>
    <lineage>
        <taxon>Bacteria</taxon>
        <taxon>Bacillati</taxon>
        <taxon>Bacillota</taxon>
        <taxon>Bacilli</taxon>
        <taxon>Bacillales</taxon>
        <taxon>Paenibacillaceae</taxon>
        <taxon>Paenibacillus</taxon>
    </lineage>
</organism>
<comment type="caution">
    <text evidence="3">The sequence shown here is derived from an EMBL/GenBank/DDBJ whole genome shotgun (WGS) entry which is preliminary data.</text>
</comment>
<protein>
    <recommendedName>
        <fullName evidence="5">Hydrolase</fullName>
    </recommendedName>
</protein>
<evidence type="ECO:0000313" key="4">
    <source>
        <dbReference type="Proteomes" id="UP000307943"/>
    </source>
</evidence>
<evidence type="ECO:0000259" key="2">
    <source>
        <dbReference type="Pfam" id="PF14607"/>
    </source>
</evidence>
<dbReference type="Pfam" id="PF14606">
    <property type="entry name" value="Lipase_GDSL_3"/>
    <property type="match status" value="1"/>
</dbReference>
<dbReference type="InterPro" id="IPR036514">
    <property type="entry name" value="SGNH_hydro_sf"/>
</dbReference>
<dbReference type="Proteomes" id="UP000307943">
    <property type="component" value="Unassembled WGS sequence"/>
</dbReference>
<gene>
    <name evidence="3" type="ORF">FE784_18080</name>
</gene>
<dbReference type="InterPro" id="IPR032740">
    <property type="entry name" value="GxDLY"/>
</dbReference>
<proteinExistence type="predicted"/>
<evidence type="ECO:0000313" key="3">
    <source>
        <dbReference type="EMBL" id="TNJ64939.1"/>
    </source>
</evidence>
<evidence type="ECO:0000259" key="1">
    <source>
        <dbReference type="Pfam" id="PF14606"/>
    </source>
</evidence>
<dbReference type="InterPro" id="IPR013830">
    <property type="entry name" value="SGNH_hydro"/>
</dbReference>
<dbReference type="AlphaFoldDB" id="A0A5C4T992"/>
<dbReference type="Gene3D" id="2.60.120.260">
    <property type="entry name" value="Galactose-binding domain-like"/>
    <property type="match status" value="1"/>
</dbReference>
<keyword evidence="4" id="KW-1185">Reference proteome</keyword>
<accession>A0A5C4T992</accession>
<dbReference type="Pfam" id="PF14607">
    <property type="entry name" value="GxDLY"/>
    <property type="match status" value="1"/>
</dbReference>
<sequence>MNASELTVTWHSPANPPFRINGFAWYGEEGKYRRLPQTPRVAIPPVVDKFANCTSGGQIRFRTESSSLALRVKLCGLADLNHMPATSQCGFDCYIDIGESRLFHSSSRYDHTKRDYEIVMYEKMERRLRDVTLYFPLYQGVEEVSIGLDRDGIVAEPADYASDKRVVVYGTSITQGASAARPGMSYTNILSRRIPLEFINLGFSASGRGEPEVAMLVADIPKPACLVLDYEANCPRPEHLEKTLPEFIRIYREAHPAVPILVLSKIRYARELFDDALLNKRLSMQAIQRETVERLNRHGDRKVFFYDGSGLLGEHFHECTVDGVHPTDLGFMRIADGLNPVLQKLLE</sequence>
<dbReference type="SUPFAM" id="SSF52266">
    <property type="entry name" value="SGNH hydrolase"/>
    <property type="match status" value="1"/>
</dbReference>
<dbReference type="Gene3D" id="3.40.50.1110">
    <property type="entry name" value="SGNH hydrolase"/>
    <property type="match status" value="1"/>
</dbReference>
<dbReference type="RefSeq" id="WP_139603633.1">
    <property type="nucleotide sequence ID" value="NZ_VDCQ01000024.1"/>
</dbReference>
<feature type="domain" description="SGNH hydrolase-type esterase" evidence="1">
    <location>
        <begin position="164"/>
        <end position="343"/>
    </location>
</feature>
<evidence type="ECO:0008006" key="5">
    <source>
        <dbReference type="Google" id="ProtNLM"/>
    </source>
</evidence>
<feature type="domain" description="SGNH hydrolase-type esterase N-terminal" evidence="2">
    <location>
        <begin position="9"/>
        <end position="151"/>
    </location>
</feature>
<dbReference type="EMBL" id="VDCQ01000024">
    <property type="protein sequence ID" value="TNJ64939.1"/>
    <property type="molecule type" value="Genomic_DNA"/>
</dbReference>
<dbReference type="OrthoDB" id="5624617at2"/>
<reference evidence="3 4" key="1">
    <citation type="submission" date="2019-05" db="EMBL/GenBank/DDBJ databases">
        <title>We sequenced the genome of Paenibacillus hemerocallicola KCTC 33185 for further insight into its adaptation and study the phylogeny of Paenibacillus.</title>
        <authorList>
            <person name="Narsing Rao M.P."/>
        </authorList>
    </citation>
    <scope>NUCLEOTIDE SEQUENCE [LARGE SCALE GENOMIC DNA]</scope>
    <source>
        <strain evidence="3 4">KCTC 33185</strain>
    </source>
</reference>
<name>A0A5C4T992_9BACL</name>